<keyword evidence="3" id="KW-1185">Reference proteome</keyword>
<sequence length="131" mass="13853">MNVSDVDSPVTGLGSVRPTIEEELEALSVTLEEAETTTAGRVIDLLKTATITGMKPAGYGASRYTGSERYGPSEKCSNGDSWRSSSSYYRGSYSGRSDRYSSGGGQSRKDRSGPYDRPSRAAAAGSSYVNG</sequence>
<dbReference type="Proteomes" id="UP001605036">
    <property type="component" value="Unassembled WGS sequence"/>
</dbReference>
<feature type="region of interest" description="Disordered" evidence="1">
    <location>
        <begin position="55"/>
        <end position="131"/>
    </location>
</feature>
<organism evidence="2 3">
    <name type="scientific">Riccia fluitans</name>
    <dbReference type="NCBI Taxonomy" id="41844"/>
    <lineage>
        <taxon>Eukaryota</taxon>
        <taxon>Viridiplantae</taxon>
        <taxon>Streptophyta</taxon>
        <taxon>Embryophyta</taxon>
        <taxon>Marchantiophyta</taxon>
        <taxon>Marchantiopsida</taxon>
        <taxon>Marchantiidae</taxon>
        <taxon>Marchantiales</taxon>
        <taxon>Ricciaceae</taxon>
        <taxon>Riccia</taxon>
    </lineage>
</organism>
<feature type="compositionally biased region" description="Basic and acidic residues" evidence="1">
    <location>
        <begin position="107"/>
        <end position="119"/>
    </location>
</feature>
<gene>
    <name evidence="2" type="ORF">R1flu_005839</name>
</gene>
<dbReference type="AlphaFoldDB" id="A0ABD1YV41"/>
<comment type="caution">
    <text evidence="2">The sequence shown here is derived from an EMBL/GenBank/DDBJ whole genome shotgun (WGS) entry which is preliminary data.</text>
</comment>
<reference evidence="2 3" key="1">
    <citation type="submission" date="2024-09" db="EMBL/GenBank/DDBJ databases">
        <title>Chromosome-scale assembly of Riccia fluitans.</title>
        <authorList>
            <person name="Paukszto L."/>
            <person name="Sawicki J."/>
            <person name="Karawczyk K."/>
            <person name="Piernik-Szablinska J."/>
            <person name="Szczecinska M."/>
            <person name="Mazdziarz M."/>
        </authorList>
    </citation>
    <scope>NUCLEOTIDE SEQUENCE [LARGE SCALE GENOMIC DNA]</scope>
    <source>
        <strain evidence="2">Rf_01</strain>
        <tissue evidence="2">Aerial parts of the thallus</tissue>
    </source>
</reference>
<proteinExistence type="predicted"/>
<accession>A0ABD1YV41</accession>
<feature type="compositionally biased region" description="Low complexity" evidence="1">
    <location>
        <begin position="78"/>
        <end position="95"/>
    </location>
</feature>
<evidence type="ECO:0000256" key="1">
    <source>
        <dbReference type="SAM" id="MobiDB-lite"/>
    </source>
</evidence>
<name>A0ABD1YV41_9MARC</name>
<evidence type="ECO:0000313" key="3">
    <source>
        <dbReference type="Proteomes" id="UP001605036"/>
    </source>
</evidence>
<protein>
    <submittedName>
        <fullName evidence="2">Uncharacterized protein</fullName>
    </submittedName>
</protein>
<dbReference type="EMBL" id="JBHFFA010000003">
    <property type="protein sequence ID" value="KAL2634360.1"/>
    <property type="molecule type" value="Genomic_DNA"/>
</dbReference>
<evidence type="ECO:0000313" key="2">
    <source>
        <dbReference type="EMBL" id="KAL2634360.1"/>
    </source>
</evidence>